<evidence type="ECO:0000256" key="6">
    <source>
        <dbReference type="ARBA" id="ARBA00023014"/>
    </source>
</evidence>
<reference evidence="8 9" key="1">
    <citation type="submission" date="2020-11" db="EMBL/GenBank/DDBJ databases">
        <title>Amino acid is mineralized and recycled by bacteria in oceanic microbiome.</title>
        <authorList>
            <person name="Zheng L.Y."/>
        </authorList>
    </citation>
    <scope>NUCLEOTIDE SEQUENCE [LARGE SCALE GENOMIC DNA]</scope>
    <source>
        <strain evidence="8 9">A32-1</strain>
    </source>
</reference>
<keyword evidence="6" id="KW-0411">Iron-sulfur</keyword>
<dbReference type="InterPro" id="IPR013785">
    <property type="entry name" value="Aldolase_TIM"/>
</dbReference>
<sequence length="251" mass="27240">MTVNTLAHATTDELRIAGLTRFSGADWPGRLAATVFLQGCPWDCVYCHNPDLIDPHRDGTIAWRDVVTFLNQRRTQLDGVVFSGGEPTMQVALAPAAHEVRQLGLGVGLHTGGAFPQRLDAVLPELDWVGLDIKASAADYATITQRRGSGIHAWRSLRLVLDAARARARTDHPLEYEVRTTVHPALTDADQLRLLGHQLLAEGVQAWALQRARDVGTRAESPTATAAPTPNDLVDMIATEFAGPFASVTTR</sequence>
<dbReference type="InterPro" id="IPR007197">
    <property type="entry name" value="rSAM"/>
</dbReference>
<dbReference type="Proteomes" id="UP000594480">
    <property type="component" value="Chromosome"/>
</dbReference>
<keyword evidence="2" id="KW-0004">4Fe-4S</keyword>
<dbReference type="CDD" id="cd01335">
    <property type="entry name" value="Radical_SAM"/>
    <property type="match status" value="1"/>
</dbReference>
<keyword evidence="5" id="KW-0408">Iron</keyword>
<dbReference type="Pfam" id="PF04055">
    <property type="entry name" value="Radical_SAM"/>
    <property type="match status" value="1"/>
</dbReference>
<dbReference type="EMBL" id="CP064760">
    <property type="protein sequence ID" value="QPE05454.1"/>
    <property type="molecule type" value="Genomic_DNA"/>
</dbReference>
<dbReference type="PANTHER" id="PTHR30352:SF13">
    <property type="entry name" value="GLYCYL-RADICAL ENZYME ACTIVATING ENZYME YJJW-RELATED"/>
    <property type="match status" value="1"/>
</dbReference>
<protein>
    <submittedName>
        <fullName evidence="8">Anaerobic ribonucleoside-triphosphate reductase activating protein</fullName>
    </submittedName>
</protein>
<proteinExistence type="predicted"/>
<dbReference type="InterPro" id="IPR034457">
    <property type="entry name" value="Organic_radical-activating"/>
</dbReference>
<evidence type="ECO:0000256" key="2">
    <source>
        <dbReference type="ARBA" id="ARBA00022485"/>
    </source>
</evidence>
<name>A0A7S8MYB2_9MICO</name>
<dbReference type="PANTHER" id="PTHR30352">
    <property type="entry name" value="PYRUVATE FORMATE-LYASE-ACTIVATING ENZYME"/>
    <property type="match status" value="1"/>
</dbReference>
<dbReference type="GO" id="GO:0046872">
    <property type="term" value="F:metal ion binding"/>
    <property type="evidence" value="ECO:0007669"/>
    <property type="project" value="UniProtKB-KW"/>
</dbReference>
<dbReference type="GO" id="GO:0051539">
    <property type="term" value="F:4 iron, 4 sulfur cluster binding"/>
    <property type="evidence" value="ECO:0007669"/>
    <property type="project" value="UniProtKB-KW"/>
</dbReference>
<dbReference type="GO" id="GO:0003824">
    <property type="term" value="F:catalytic activity"/>
    <property type="evidence" value="ECO:0007669"/>
    <property type="project" value="InterPro"/>
</dbReference>
<dbReference type="Gene3D" id="3.20.20.70">
    <property type="entry name" value="Aldolase class I"/>
    <property type="match status" value="1"/>
</dbReference>
<keyword evidence="4" id="KW-0479">Metal-binding</keyword>
<evidence type="ECO:0000313" key="9">
    <source>
        <dbReference type="Proteomes" id="UP000594480"/>
    </source>
</evidence>
<dbReference type="SFLD" id="SFLDG01094">
    <property type="entry name" value="Uncharacterised_Radical_SAM_Su"/>
    <property type="match status" value="1"/>
</dbReference>
<gene>
    <name evidence="8" type="ORF">IT882_05335</name>
</gene>
<evidence type="ECO:0000256" key="1">
    <source>
        <dbReference type="ARBA" id="ARBA00001966"/>
    </source>
</evidence>
<dbReference type="AlphaFoldDB" id="A0A7S8MYB2"/>
<evidence type="ECO:0000259" key="7">
    <source>
        <dbReference type="Pfam" id="PF04055"/>
    </source>
</evidence>
<keyword evidence="9" id="KW-1185">Reference proteome</keyword>
<dbReference type="InterPro" id="IPR012840">
    <property type="entry name" value="NrdG2"/>
</dbReference>
<dbReference type="SFLD" id="SFLDS00029">
    <property type="entry name" value="Radical_SAM"/>
    <property type="match status" value="1"/>
</dbReference>
<comment type="cofactor">
    <cofactor evidence="1">
        <name>[4Fe-4S] cluster</name>
        <dbReference type="ChEBI" id="CHEBI:49883"/>
    </cofactor>
</comment>
<dbReference type="SUPFAM" id="SSF102114">
    <property type="entry name" value="Radical SAM enzymes"/>
    <property type="match status" value="1"/>
</dbReference>
<organism evidence="8 9">
    <name type="scientific">Microbacterium schleiferi</name>
    <dbReference type="NCBI Taxonomy" id="69362"/>
    <lineage>
        <taxon>Bacteria</taxon>
        <taxon>Bacillati</taxon>
        <taxon>Actinomycetota</taxon>
        <taxon>Actinomycetes</taxon>
        <taxon>Micrococcales</taxon>
        <taxon>Microbacteriaceae</taxon>
        <taxon>Microbacterium</taxon>
    </lineage>
</organism>
<evidence type="ECO:0000256" key="3">
    <source>
        <dbReference type="ARBA" id="ARBA00022691"/>
    </source>
</evidence>
<evidence type="ECO:0000256" key="4">
    <source>
        <dbReference type="ARBA" id="ARBA00022723"/>
    </source>
</evidence>
<feature type="domain" description="Radical SAM core" evidence="7">
    <location>
        <begin position="35"/>
        <end position="166"/>
    </location>
</feature>
<keyword evidence="3" id="KW-0949">S-adenosyl-L-methionine</keyword>
<dbReference type="RefSeq" id="WP_195693471.1">
    <property type="nucleotide sequence ID" value="NZ_CP064760.1"/>
</dbReference>
<evidence type="ECO:0000313" key="8">
    <source>
        <dbReference type="EMBL" id="QPE05454.1"/>
    </source>
</evidence>
<evidence type="ECO:0000256" key="5">
    <source>
        <dbReference type="ARBA" id="ARBA00023004"/>
    </source>
</evidence>
<accession>A0A7S8MYB2</accession>
<dbReference type="KEGG" id="msf:IT882_05335"/>
<dbReference type="NCBIfam" id="TIGR02495">
    <property type="entry name" value="NrdG2"/>
    <property type="match status" value="1"/>
</dbReference>
<dbReference type="InterPro" id="IPR058240">
    <property type="entry name" value="rSAM_sf"/>
</dbReference>